<dbReference type="GO" id="GO:0051920">
    <property type="term" value="F:peroxiredoxin activity"/>
    <property type="evidence" value="ECO:0007669"/>
    <property type="project" value="InterPro"/>
</dbReference>
<gene>
    <name evidence="2" type="ORF">D806_025600</name>
</gene>
<dbReference type="SUPFAM" id="SSF69118">
    <property type="entry name" value="AhpD-like"/>
    <property type="match status" value="1"/>
</dbReference>
<dbReference type="InterPro" id="IPR029032">
    <property type="entry name" value="AhpD-like"/>
</dbReference>
<evidence type="ECO:0000313" key="2">
    <source>
        <dbReference type="EMBL" id="AWT53539.1"/>
    </source>
</evidence>
<dbReference type="PANTHER" id="PTHR33570:SF2">
    <property type="entry name" value="CARBOXYMUCONOLACTONE DECARBOXYLASE-LIKE DOMAIN-CONTAINING PROTEIN"/>
    <property type="match status" value="1"/>
</dbReference>
<proteinExistence type="predicted"/>
<dbReference type="Pfam" id="PF02627">
    <property type="entry name" value="CMD"/>
    <property type="match status" value="1"/>
</dbReference>
<feature type="domain" description="Carboxymuconolactone decarboxylase-like" evidence="1">
    <location>
        <begin position="38"/>
        <end position="119"/>
    </location>
</feature>
<dbReference type="InterPro" id="IPR003779">
    <property type="entry name" value="CMD-like"/>
</dbReference>
<dbReference type="Proteomes" id="UP000011200">
    <property type="component" value="Chromosome"/>
</dbReference>
<dbReference type="NCBIfam" id="TIGR02425">
    <property type="entry name" value="decarb_PcaC"/>
    <property type="match status" value="1"/>
</dbReference>
<dbReference type="InterPro" id="IPR012788">
    <property type="entry name" value="Decarb_PcaC"/>
</dbReference>
<accession>A0A2U9PP43</accession>
<evidence type="ECO:0000313" key="3">
    <source>
        <dbReference type="Proteomes" id="UP000011200"/>
    </source>
</evidence>
<dbReference type="PANTHER" id="PTHR33570">
    <property type="entry name" value="4-CARBOXYMUCONOLACTONE DECARBOXYLASE FAMILY PROTEIN"/>
    <property type="match status" value="1"/>
</dbReference>
<name>A0A2U9PP43_MYCSE</name>
<protein>
    <submittedName>
        <fullName evidence="2">4-carboxymuconolactone decarboxylase</fullName>
    </submittedName>
</protein>
<evidence type="ECO:0000259" key="1">
    <source>
        <dbReference type="Pfam" id="PF02627"/>
    </source>
</evidence>
<organism evidence="2 3">
    <name type="scientific">Mycolicibacterium smegmatis (strain MKD8)</name>
    <name type="common">Mycobacterium smegmatis</name>
    <dbReference type="NCBI Taxonomy" id="1214915"/>
    <lineage>
        <taxon>Bacteria</taxon>
        <taxon>Bacillati</taxon>
        <taxon>Actinomycetota</taxon>
        <taxon>Actinomycetes</taxon>
        <taxon>Mycobacteriales</taxon>
        <taxon>Mycobacteriaceae</taxon>
        <taxon>Mycolicibacterium</taxon>
    </lineage>
</organism>
<dbReference type="AlphaFoldDB" id="A0A2U9PP43"/>
<dbReference type="EMBL" id="CP027541">
    <property type="protein sequence ID" value="AWT53539.1"/>
    <property type="molecule type" value="Genomic_DNA"/>
</dbReference>
<reference evidence="3" key="2">
    <citation type="submission" date="2018-03" db="EMBL/GenBank/DDBJ databases">
        <authorList>
            <person name="Derbyshire K."/>
            <person name="Gray T.A."/>
            <person name="Champion M."/>
        </authorList>
    </citation>
    <scope>NUCLEOTIDE SEQUENCE [LARGE SCALE GENOMIC DNA]</scope>
    <source>
        <strain evidence="3">MKD8</strain>
    </source>
</reference>
<dbReference type="Gene3D" id="1.20.1290.10">
    <property type="entry name" value="AhpD-like"/>
    <property type="match status" value="1"/>
</dbReference>
<dbReference type="InterPro" id="IPR052512">
    <property type="entry name" value="4CMD/NDH-1_regulator"/>
</dbReference>
<sequence>MTTMRDETHAAGSQVRRAVLGDDHVDRAVAATTGFTADFQDLITRYAWGEIWTRPGLDRRSRSMITLTAMIARGHHDELAMHVRAARRNGMSVDEIKEVLLQSAIYCGVPDANTAFRIAGAVLAEEAQEPGDER</sequence>
<reference evidence="2 3" key="1">
    <citation type="journal article" date="2013" name="Genome Announc.">
        <title>Draft genome sequence of MKD8, a conjugal recipient Mycobacterium smegmatis strain.</title>
        <authorList>
            <person name="Gray T.A."/>
            <person name="Palumbo M.J."/>
            <person name="Derbyshire K.M."/>
        </authorList>
    </citation>
    <scope>NUCLEOTIDE SEQUENCE [LARGE SCALE GENOMIC DNA]</scope>
    <source>
        <strain evidence="2 3">MKD8</strain>
    </source>
</reference>